<dbReference type="InterPro" id="IPR054352">
    <property type="entry name" value="ACT_Aspartokinase"/>
</dbReference>
<comment type="similarity">
    <text evidence="1">Belongs to the aspartokinase family.</text>
</comment>
<dbReference type="Pfam" id="PF00696">
    <property type="entry name" value="AA_kinase"/>
    <property type="match status" value="1"/>
</dbReference>
<dbReference type="UniPathway" id="UPA00051">
    <property type="reaction ID" value="UER00462"/>
</dbReference>
<dbReference type="AlphaFoldDB" id="A0A839IQ08"/>
<name>A0A839IQ08_9GAMM</name>
<dbReference type="Gene3D" id="3.30.2130.10">
    <property type="entry name" value="VC0802-like"/>
    <property type="match status" value="1"/>
</dbReference>
<keyword evidence="3 9" id="KW-0808">Transferase</keyword>
<protein>
    <recommendedName>
        <fullName evidence="2">aspartate kinase</fullName>
        <ecNumber evidence="2">2.7.2.4</ecNumber>
    </recommendedName>
</protein>
<dbReference type="InterPro" id="IPR045865">
    <property type="entry name" value="ACT-like_dom_sf"/>
</dbReference>
<evidence type="ECO:0000256" key="3">
    <source>
        <dbReference type="ARBA" id="ARBA00022679"/>
    </source>
</evidence>
<dbReference type="GO" id="GO:0009088">
    <property type="term" value="P:threonine biosynthetic process"/>
    <property type="evidence" value="ECO:0007669"/>
    <property type="project" value="UniProtKB-UniPathway"/>
</dbReference>
<organism evidence="9 10">
    <name type="scientific">Oceanospirillum sediminis</name>
    <dbReference type="NCBI Taxonomy" id="2760088"/>
    <lineage>
        <taxon>Bacteria</taxon>
        <taxon>Pseudomonadati</taxon>
        <taxon>Pseudomonadota</taxon>
        <taxon>Gammaproteobacteria</taxon>
        <taxon>Oceanospirillales</taxon>
        <taxon>Oceanospirillaceae</taxon>
        <taxon>Oceanospirillum</taxon>
    </lineage>
</organism>
<dbReference type="SUPFAM" id="SSF55021">
    <property type="entry name" value="ACT-like"/>
    <property type="match status" value="1"/>
</dbReference>
<dbReference type="UniPathway" id="UPA00050">
    <property type="reaction ID" value="UER00461"/>
</dbReference>
<evidence type="ECO:0000313" key="10">
    <source>
        <dbReference type="Proteomes" id="UP000565262"/>
    </source>
</evidence>
<dbReference type="RefSeq" id="WP_182808092.1">
    <property type="nucleotide sequence ID" value="NZ_JACJFM010000006.1"/>
</dbReference>
<keyword evidence="10" id="KW-1185">Reference proteome</keyword>
<dbReference type="Proteomes" id="UP000565262">
    <property type="component" value="Unassembled WGS sequence"/>
</dbReference>
<dbReference type="CDD" id="cd04915">
    <property type="entry name" value="ACT_AK-Ectoine_2"/>
    <property type="match status" value="1"/>
</dbReference>
<dbReference type="SUPFAM" id="SSF53633">
    <property type="entry name" value="Carbamate kinase-like"/>
    <property type="match status" value="1"/>
</dbReference>
<evidence type="ECO:0000256" key="6">
    <source>
        <dbReference type="ARBA" id="ARBA00022840"/>
    </source>
</evidence>
<dbReference type="InterPro" id="IPR001048">
    <property type="entry name" value="Asp/Glu/Uridylate_kinase"/>
</dbReference>
<dbReference type="PROSITE" id="PS51671">
    <property type="entry name" value="ACT"/>
    <property type="match status" value="1"/>
</dbReference>
<keyword evidence="4" id="KW-0547">Nucleotide-binding</keyword>
<dbReference type="GO" id="GO:0004072">
    <property type="term" value="F:aspartate kinase activity"/>
    <property type="evidence" value="ECO:0007669"/>
    <property type="project" value="UniProtKB-EC"/>
</dbReference>
<dbReference type="PANTHER" id="PTHR21499">
    <property type="entry name" value="ASPARTATE KINASE"/>
    <property type="match status" value="1"/>
</dbReference>
<evidence type="ECO:0000256" key="4">
    <source>
        <dbReference type="ARBA" id="ARBA00022741"/>
    </source>
</evidence>
<dbReference type="EMBL" id="JACJFM010000006">
    <property type="protein sequence ID" value="MBB1486316.1"/>
    <property type="molecule type" value="Genomic_DNA"/>
</dbReference>
<accession>A0A839IQ08</accession>
<keyword evidence="5 9" id="KW-0418">Kinase</keyword>
<dbReference type="Gene3D" id="3.40.1160.10">
    <property type="entry name" value="Acetylglutamate kinase-like"/>
    <property type="match status" value="1"/>
</dbReference>
<dbReference type="GO" id="GO:0009090">
    <property type="term" value="P:homoserine biosynthetic process"/>
    <property type="evidence" value="ECO:0007669"/>
    <property type="project" value="TreeGrafter"/>
</dbReference>
<dbReference type="PANTHER" id="PTHR21499:SF3">
    <property type="entry name" value="ASPARTOKINASE"/>
    <property type="match status" value="1"/>
</dbReference>
<evidence type="ECO:0000256" key="1">
    <source>
        <dbReference type="ARBA" id="ARBA00010122"/>
    </source>
</evidence>
<comment type="catalytic activity">
    <reaction evidence="7">
        <text>L-aspartate + ATP = 4-phospho-L-aspartate + ADP</text>
        <dbReference type="Rhea" id="RHEA:23776"/>
        <dbReference type="ChEBI" id="CHEBI:29991"/>
        <dbReference type="ChEBI" id="CHEBI:30616"/>
        <dbReference type="ChEBI" id="CHEBI:57535"/>
        <dbReference type="ChEBI" id="CHEBI:456216"/>
        <dbReference type="EC" id="2.7.2.4"/>
    </reaction>
</comment>
<sequence length="477" mass="52887">MSKQHSVEKIGGTSMSDYAAVRDNIILHRKGYQRIMVVSAYGGVTNLLLEHKKNGQPGIYGAFAGAEDQRVWREKLTGLRNYLFNINQELFGGGELCEKANQFIGNRLDQTEQTLNDLERVCQHGHFALGDHLMTVREMLASLGEAHSAWNMAELLKRDGVNAQFVDLSGWDTDKHFTLDEGIAKAFAEIDLENTLPIATGYAHCSEGLMKTFDRGYSEMVFSRIAVLTDAREAIIHKEFHLSSADPRLVGENNVVPIGRTNYDVADQLANLGMEAIHPKAGKGLRQSDLPLRIMNTFEPDHPGTLITNDYVSESPSVEIIAGRQNVYALEIFEQDMMGSMTGYGREILNIIERFKGDLVSRGNNANTLTYYLSGNLKTIKRIQKAMQEKYPNSEINLNKISIVSAIGSNMKVPGILASMVNALAEAGISVLALQQSMRQVDIQFILADEDYDKAIQSLHAKLIEVHNHGEAICAAE</sequence>
<dbReference type="NCBIfam" id="NF006614">
    <property type="entry name" value="PRK09181.1"/>
    <property type="match status" value="1"/>
</dbReference>
<dbReference type="GO" id="GO:0005829">
    <property type="term" value="C:cytosol"/>
    <property type="evidence" value="ECO:0007669"/>
    <property type="project" value="TreeGrafter"/>
</dbReference>
<proteinExistence type="inferred from homology"/>
<dbReference type="InterPro" id="IPR002912">
    <property type="entry name" value="ACT_dom"/>
</dbReference>
<evidence type="ECO:0000256" key="2">
    <source>
        <dbReference type="ARBA" id="ARBA00013059"/>
    </source>
</evidence>
<evidence type="ECO:0000256" key="7">
    <source>
        <dbReference type="ARBA" id="ARBA00047872"/>
    </source>
</evidence>
<feature type="domain" description="ACT" evidence="8">
    <location>
        <begin position="405"/>
        <end position="477"/>
    </location>
</feature>
<dbReference type="GO" id="GO:0005524">
    <property type="term" value="F:ATP binding"/>
    <property type="evidence" value="ECO:0007669"/>
    <property type="project" value="UniProtKB-KW"/>
</dbReference>
<evidence type="ECO:0000259" key="8">
    <source>
        <dbReference type="PROSITE" id="PS51671"/>
    </source>
</evidence>
<reference evidence="9 10" key="1">
    <citation type="submission" date="2020-08" db="EMBL/GenBank/DDBJ databases">
        <title>Oceanospirillum sp. nov. isolated from marine sediment.</title>
        <authorList>
            <person name="Ji X."/>
        </authorList>
    </citation>
    <scope>NUCLEOTIDE SEQUENCE [LARGE SCALE GENOMIC DNA]</scope>
    <source>
        <strain evidence="9 10">D5</strain>
    </source>
</reference>
<evidence type="ECO:0000313" key="9">
    <source>
        <dbReference type="EMBL" id="MBB1486316.1"/>
    </source>
</evidence>
<dbReference type="Pfam" id="PF22468">
    <property type="entry name" value="ACT_9"/>
    <property type="match status" value="1"/>
</dbReference>
<dbReference type="InterPro" id="IPR036393">
    <property type="entry name" value="AceGlu_kinase-like_sf"/>
</dbReference>
<keyword evidence="6" id="KW-0067">ATP-binding</keyword>
<dbReference type="EC" id="2.7.2.4" evidence="2"/>
<gene>
    <name evidence="9" type="ORF">H4O21_06820</name>
</gene>
<comment type="caution">
    <text evidence="9">The sequence shown here is derived from an EMBL/GenBank/DDBJ whole genome shotgun (WGS) entry which is preliminary data.</text>
</comment>
<evidence type="ECO:0000256" key="5">
    <source>
        <dbReference type="ARBA" id="ARBA00022777"/>
    </source>
</evidence>
<dbReference type="GO" id="GO:0009089">
    <property type="term" value="P:lysine biosynthetic process via diaminopimelate"/>
    <property type="evidence" value="ECO:0007669"/>
    <property type="project" value="TreeGrafter"/>
</dbReference>